<evidence type="ECO:0000256" key="9">
    <source>
        <dbReference type="ARBA" id="ARBA00023128"/>
    </source>
</evidence>
<keyword evidence="9" id="KW-0496">Mitochondrion</keyword>
<comment type="caution">
    <text evidence="13">The sequence shown here is derived from an EMBL/GenBank/DDBJ whole genome shotgun (WGS) entry which is preliminary data.</text>
</comment>
<evidence type="ECO:0000256" key="10">
    <source>
        <dbReference type="ARBA" id="ARBA00023136"/>
    </source>
</evidence>
<gene>
    <name evidence="13" type="ORF">QTG54_012210</name>
</gene>
<evidence type="ECO:0000313" key="14">
    <source>
        <dbReference type="Proteomes" id="UP001224775"/>
    </source>
</evidence>
<accession>A0AAD8Y1A9</accession>
<dbReference type="PANTHER" id="PTHR12868:SF0">
    <property type="entry name" value="NADH DEHYDROGENASE [UBIQUINONE] 1 BETA SUBCOMPLEX SUBUNIT 9"/>
    <property type="match status" value="1"/>
</dbReference>
<dbReference type="EMBL" id="JATAAI010000026">
    <property type="protein sequence ID" value="KAK1737343.1"/>
    <property type="molecule type" value="Genomic_DNA"/>
</dbReference>
<evidence type="ECO:0000256" key="5">
    <source>
        <dbReference type="ARBA" id="ARBA00022660"/>
    </source>
</evidence>
<dbReference type="AlphaFoldDB" id="A0AAD8Y1A9"/>
<evidence type="ECO:0000256" key="1">
    <source>
        <dbReference type="ARBA" id="ARBA00004443"/>
    </source>
</evidence>
<comment type="similarity">
    <text evidence="2">Belongs to the complex I LYR family.</text>
</comment>
<dbReference type="PANTHER" id="PTHR12868">
    <property type="entry name" value="NADH-UBIQUINONE OXIDOREDUCTASE B22 SUBUNIT"/>
    <property type="match status" value="1"/>
</dbReference>
<dbReference type="InterPro" id="IPR045292">
    <property type="entry name" value="Complex1_LYR_NDUFB9_LYRM3"/>
</dbReference>
<reference evidence="13" key="1">
    <citation type="submission" date="2023-06" db="EMBL/GenBank/DDBJ databases">
        <title>Survivors Of The Sea: Transcriptome response of Skeletonema marinoi to long-term dormancy.</title>
        <authorList>
            <person name="Pinder M.I.M."/>
            <person name="Kourtchenko O."/>
            <person name="Robertson E.K."/>
            <person name="Larsson T."/>
            <person name="Maumus F."/>
            <person name="Osuna-Cruz C.M."/>
            <person name="Vancaester E."/>
            <person name="Stenow R."/>
            <person name="Vandepoele K."/>
            <person name="Ploug H."/>
            <person name="Bruchert V."/>
            <person name="Godhe A."/>
            <person name="Topel M."/>
        </authorList>
    </citation>
    <scope>NUCLEOTIDE SEQUENCE</scope>
    <source>
        <strain evidence="13">R05AC</strain>
    </source>
</reference>
<organism evidence="13 14">
    <name type="scientific">Skeletonema marinoi</name>
    <dbReference type="NCBI Taxonomy" id="267567"/>
    <lineage>
        <taxon>Eukaryota</taxon>
        <taxon>Sar</taxon>
        <taxon>Stramenopiles</taxon>
        <taxon>Ochrophyta</taxon>
        <taxon>Bacillariophyta</taxon>
        <taxon>Coscinodiscophyceae</taxon>
        <taxon>Thalassiosirophycidae</taxon>
        <taxon>Thalassiosirales</taxon>
        <taxon>Skeletonemataceae</taxon>
        <taxon>Skeletonema</taxon>
        <taxon>Skeletonema marinoi-dohrnii complex</taxon>
    </lineage>
</organism>
<evidence type="ECO:0000256" key="3">
    <source>
        <dbReference type="ARBA" id="ARBA00018684"/>
    </source>
</evidence>
<keyword evidence="6" id="KW-0999">Mitochondrion inner membrane</keyword>
<name>A0AAD8Y1A9_9STRA</name>
<evidence type="ECO:0000256" key="8">
    <source>
        <dbReference type="ARBA" id="ARBA00022990"/>
    </source>
</evidence>
<proteinExistence type="inferred from homology"/>
<keyword evidence="14" id="KW-1185">Reference proteome</keyword>
<evidence type="ECO:0000313" key="13">
    <source>
        <dbReference type="EMBL" id="KAK1737343.1"/>
    </source>
</evidence>
<dbReference type="GO" id="GO:0006120">
    <property type="term" value="P:mitochondrial electron transport, NADH to ubiquinone"/>
    <property type="evidence" value="ECO:0007669"/>
    <property type="project" value="InterPro"/>
</dbReference>
<evidence type="ECO:0000256" key="11">
    <source>
        <dbReference type="ARBA" id="ARBA00030192"/>
    </source>
</evidence>
<evidence type="ECO:0000256" key="4">
    <source>
        <dbReference type="ARBA" id="ARBA00022448"/>
    </source>
</evidence>
<keyword evidence="4" id="KW-0813">Transport</keyword>
<dbReference type="GO" id="GO:0005743">
    <property type="term" value="C:mitochondrial inner membrane"/>
    <property type="evidence" value="ECO:0007669"/>
    <property type="project" value="UniProtKB-SubCell"/>
</dbReference>
<evidence type="ECO:0000256" key="2">
    <source>
        <dbReference type="ARBA" id="ARBA00009508"/>
    </source>
</evidence>
<evidence type="ECO:0000256" key="12">
    <source>
        <dbReference type="ARBA" id="ARBA00032528"/>
    </source>
</evidence>
<dbReference type="CDD" id="cd20263">
    <property type="entry name" value="Complex1_LYR_NDUFB9_LYRM3"/>
    <property type="match status" value="1"/>
</dbReference>
<keyword evidence="10" id="KW-0472">Membrane</keyword>
<comment type="subcellular location">
    <subcellularLocation>
        <location evidence="1">Mitochondrion inner membrane</location>
        <topology evidence="1">Peripheral membrane protein</topology>
        <orientation evidence="1">Matrix side</orientation>
    </subcellularLocation>
</comment>
<sequence>MPQNSSHNRRHAATMNAVITAAANQARQKPVKLSHNQEVARLYRKSLKTLSSWVIDRDIFLEEATIMRSRFDSERGCSNAKAVRLLKEGKAELFEFTHPDPYCVPFMPGGSLFMRNPPPPLEICFPDGDIPADAPKHTLNPDMSVCMPETGKVAVGSVLVDFGKKNME</sequence>
<protein>
    <recommendedName>
        <fullName evidence="3">NADH dehydrogenase [ubiquinone] 1 beta subcomplex subunit 9</fullName>
    </recommendedName>
    <alternativeName>
        <fullName evidence="11">Complex I-B22</fullName>
    </alternativeName>
    <alternativeName>
        <fullName evidence="12">NADH-ubiquinone oxidoreductase B22 subunit</fullName>
    </alternativeName>
</protein>
<dbReference type="Proteomes" id="UP001224775">
    <property type="component" value="Unassembled WGS sequence"/>
</dbReference>
<keyword evidence="5" id="KW-0679">Respiratory chain</keyword>
<dbReference type="InterPro" id="IPR033034">
    <property type="entry name" value="NDUFB9"/>
</dbReference>
<evidence type="ECO:0000256" key="7">
    <source>
        <dbReference type="ARBA" id="ARBA00022982"/>
    </source>
</evidence>
<keyword evidence="8" id="KW-0007">Acetylation</keyword>
<keyword evidence="7" id="KW-0249">Electron transport</keyword>
<evidence type="ECO:0000256" key="6">
    <source>
        <dbReference type="ARBA" id="ARBA00022792"/>
    </source>
</evidence>